<protein>
    <submittedName>
        <fullName evidence="2">Uncharacterized protein</fullName>
    </submittedName>
</protein>
<comment type="caution">
    <text evidence="2">The sequence shown here is derived from an EMBL/GenBank/DDBJ whole genome shotgun (WGS) entry which is preliminary data.</text>
</comment>
<keyword evidence="1" id="KW-0472">Membrane</keyword>
<name>X6LQD9_RETFI</name>
<feature type="transmembrane region" description="Helical" evidence="1">
    <location>
        <begin position="23"/>
        <end position="44"/>
    </location>
</feature>
<keyword evidence="3" id="KW-1185">Reference proteome</keyword>
<dbReference type="Proteomes" id="UP000023152">
    <property type="component" value="Unassembled WGS sequence"/>
</dbReference>
<keyword evidence="1" id="KW-0812">Transmembrane</keyword>
<dbReference type="PROSITE" id="PS50152">
    <property type="entry name" value="25A_SYNTH_3"/>
    <property type="match status" value="1"/>
</dbReference>
<sequence>MLNFKIKYKTVKCVFIVECLQKYYIMLHIFHLVFFFLQITNLALPKVLCITRLQRERYYKFHCIQIYLLVDRDKCLQRQQLVFFFLKFLLTRLCERLNFPMDGKPIDKINFIDIHEQHEKEQDDENEETSSNLSAFSNVKNAVRRYKIRDYQTRAVVEAARNLYNEMSEKNVFSIFGKEKEDWSGAKFFGAVLGGSVQKGTAIADSYDGDLVFLLNIPQSVLRTAHHGIIEEIVYRPFFSRLATLIKQTAQDIPGGGYIVEREYTQGKTAYISIVWKNIQFDVLVAFHCISSQLTLWDIKIWENNIDEITKQLNEPKSQQTYCEIMNRIDTSDLTTKKLFQVNLSNWNSILSVRTLFKLDFLYCLYT</sequence>
<organism evidence="2 3">
    <name type="scientific">Reticulomyxa filosa</name>
    <dbReference type="NCBI Taxonomy" id="46433"/>
    <lineage>
        <taxon>Eukaryota</taxon>
        <taxon>Sar</taxon>
        <taxon>Rhizaria</taxon>
        <taxon>Retaria</taxon>
        <taxon>Foraminifera</taxon>
        <taxon>Monothalamids</taxon>
        <taxon>Reticulomyxidae</taxon>
        <taxon>Reticulomyxa</taxon>
    </lineage>
</organism>
<gene>
    <name evidence="2" type="ORF">RFI_34063</name>
</gene>
<evidence type="ECO:0000256" key="1">
    <source>
        <dbReference type="SAM" id="Phobius"/>
    </source>
</evidence>
<proteinExistence type="predicted"/>
<accession>X6LQD9</accession>
<dbReference type="InterPro" id="IPR043519">
    <property type="entry name" value="NT_sf"/>
</dbReference>
<dbReference type="EMBL" id="ASPP01033577">
    <property type="protein sequence ID" value="ETO03347.1"/>
    <property type="molecule type" value="Genomic_DNA"/>
</dbReference>
<reference evidence="2 3" key="1">
    <citation type="journal article" date="2013" name="Curr. Biol.">
        <title>The Genome of the Foraminiferan Reticulomyxa filosa.</title>
        <authorList>
            <person name="Glockner G."/>
            <person name="Hulsmann N."/>
            <person name="Schleicher M."/>
            <person name="Noegel A.A."/>
            <person name="Eichinger L."/>
            <person name="Gallinger C."/>
            <person name="Pawlowski J."/>
            <person name="Sierra R."/>
            <person name="Euteneuer U."/>
            <person name="Pillet L."/>
            <person name="Moustafa A."/>
            <person name="Platzer M."/>
            <person name="Groth M."/>
            <person name="Szafranski K."/>
            <person name="Schliwa M."/>
        </authorList>
    </citation>
    <scope>NUCLEOTIDE SEQUENCE [LARGE SCALE GENOMIC DNA]</scope>
</reference>
<keyword evidence="1" id="KW-1133">Transmembrane helix</keyword>
<evidence type="ECO:0000313" key="3">
    <source>
        <dbReference type="Proteomes" id="UP000023152"/>
    </source>
</evidence>
<dbReference type="SUPFAM" id="SSF81301">
    <property type="entry name" value="Nucleotidyltransferase"/>
    <property type="match status" value="1"/>
</dbReference>
<dbReference type="AlphaFoldDB" id="X6LQD9"/>
<evidence type="ECO:0000313" key="2">
    <source>
        <dbReference type="EMBL" id="ETO03347.1"/>
    </source>
</evidence>